<evidence type="ECO:0000313" key="2">
    <source>
        <dbReference type="EMBL" id="KUI67604.1"/>
    </source>
</evidence>
<dbReference type="EMBL" id="CM003100">
    <property type="protein sequence ID" value="KUI67604.1"/>
    <property type="molecule type" value="Genomic_DNA"/>
</dbReference>
<evidence type="ECO:0000313" key="3">
    <source>
        <dbReference type="Proteomes" id="UP000078559"/>
    </source>
</evidence>
<protein>
    <submittedName>
        <fullName evidence="2">Uncharacterized protein</fullName>
    </submittedName>
</protein>
<organism evidence="2 3">
    <name type="scientific">Cytospora mali</name>
    <name type="common">Apple Valsa canker fungus</name>
    <name type="synonym">Valsa mali</name>
    <dbReference type="NCBI Taxonomy" id="578113"/>
    <lineage>
        <taxon>Eukaryota</taxon>
        <taxon>Fungi</taxon>
        <taxon>Dikarya</taxon>
        <taxon>Ascomycota</taxon>
        <taxon>Pezizomycotina</taxon>
        <taxon>Sordariomycetes</taxon>
        <taxon>Sordariomycetidae</taxon>
        <taxon>Diaporthales</taxon>
        <taxon>Cytosporaceae</taxon>
        <taxon>Cytospora</taxon>
    </lineage>
</organism>
<name>A0A194VTS6_CYTMA</name>
<keyword evidence="3" id="KW-1185">Reference proteome</keyword>
<sequence length="529" mass="59426">MIVTLKAPPHELLRMTEGSNKPHSFHNLPLSLQAERLKSLTYNALDVMVGLKKRPSGTRLLKPSKSPTLLDLAPAVWNAVFFQDAVARARLVPFISSALANLDSAQSPLLRQKVEDIMRGPIPNPQLVNISGELHKRVLVLILQATYSQRTKLRSSSAARQPRIQANEPTQNDQTSERDEYPRPKPPELVRNTLPDHGIRSYARLDDAGEATASGDLRDYEPSDNMAFGDIDEDMEYHDHYEEQKFVPSERMSCHSDHVYRQGFQTDFQGQNNLNNEKMNGDSLTEGTLLYNTRNHGPEQNRSFSSFPDEIDHEALGDDIYLYTPRENVGGRRAYPDPDDIEDEDYYRVGEEYLQHQTALNGTHGTDPIADNSLYTARVHGGHDYDDEMSYVEEELPTRIRSSRDNPEGCFNMDTAFEYAAFHPEEVDGYLYYVGDPDDAQGGLYQGSDGNCMDNAQEGGTQDDIHDQFMHSVSVVDAETPGMPHSRSTGHDHDYWADGTKGLLTSSWGALGARLDEGTAVFRKCSRAR</sequence>
<proteinExistence type="predicted"/>
<gene>
    <name evidence="2" type="ORF">VM1G_03383</name>
</gene>
<evidence type="ECO:0000256" key="1">
    <source>
        <dbReference type="SAM" id="MobiDB-lite"/>
    </source>
</evidence>
<dbReference type="AlphaFoldDB" id="A0A194VTS6"/>
<feature type="compositionally biased region" description="Basic and acidic residues" evidence="1">
    <location>
        <begin position="175"/>
        <end position="188"/>
    </location>
</feature>
<reference evidence="2" key="1">
    <citation type="submission" date="2014-12" db="EMBL/GenBank/DDBJ databases">
        <title>Genome Sequence of Valsa Canker Pathogens Uncovers a Specific Adaption of Colonization on Woody Bark.</title>
        <authorList>
            <person name="Yin Z."/>
            <person name="Liu H."/>
            <person name="Gao X."/>
            <person name="Li Z."/>
            <person name="Song N."/>
            <person name="Ke X."/>
            <person name="Dai Q."/>
            <person name="Wu Y."/>
            <person name="Sun Y."/>
            <person name="Xu J.-R."/>
            <person name="Kang Z.K."/>
            <person name="Wang L."/>
            <person name="Huang L."/>
        </authorList>
    </citation>
    <scope>NUCLEOTIDE SEQUENCE [LARGE SCALE GENOMIC DNA]</scope>
    <source>
        <strain evidence="2">03-8</strain>
    </source>
</reference>
<accession>A0A194VTS6</accession>
<feature type="region of interest" description="Disordered" evidence="1">
    <location>
        <begin position="152"/>
        <end position="197"/>
    </location>
</feature>
<dbReference type="Proteomes" id="UP000078559">
    <property type="component" value="Chromosome 3"/>
</dbReference>
<dbReference type="OrthoDB" id="5243443at2759"/>